<protein>
    <submittedName>
        <fullName evidence="3">Outer membrane lipoprotein carrier protein</fullName>
    </submittedName>
</protein>
<proteinExistence type="predicted"/>
<evidence type="ECO:0000256" key="1">
    <source>
        <dbReference type="ARBA" id="ARBA00022729"/>
    </source>
</evidence>
<comment type="caution">
    <text evidence="3">The sequence shown here is derived from an EMBL/GenBank/DDBJ whole genome shotgun (WGS) entry which is preliminary data.</text>
</comment>
<dbReference type="CDD" id="cd16325">
    <property type="entry name" value="LolA"/>
    <property type="match status" value="1"/>
</dbReference>
<evidence type="ECO:0000256" key="2">
    <source>
        <dbReference type="SAM" id="SignalP"/>
    </source>
</evidence>
<keyword evidence="3" id="KW-0449">Lipoprotein</keyword>
<accession>A0A9X2TB28</accession>
<dbReference type="Proteomes" id="UP001155027">
    <property type="component" value="Unassembled WGS sequence"/>
</dbReference>
<feature type="chain" id="PRO_5040823623" evidence="2">
    <location>
        <begin position="22"/>
        <end position="213"/>
    </location>
</feature>
<gene>
    <name evidence="3" type="ORF">GGP71_000782</name>
</gene>
<dbReference type="SUPFAM" id="SSF89392">
    <property type="entry name" value="Prokaryotic lipoproteins and lipoprotein localization factors"/>
    <property type="match status" value="1"/>
</dbReference>
<name>A0A9X2TB28_9BACT</name>
<keyword evidence="1 2" id="KW-0732">Signal</keyword>
<dbReference type="InterPro" id="IPR029046">
    <property type="entry name" value="LolA/LolB/LppX"/>
</dbReference>
<dbReference type="AlphaFoldDB" id="A0A9X2TB28"/>
<feature type="signal peptide" evidence="2">
    <location>
        <begin position="1"/>
        <end position="21"/>
    </location>
</feature>
<dbReference type="Pfam" id="PF03548">
    <property type="entry name" value="LolA"/>
    <property type="match status" value="1"/>
</dbReference>
<dbReference type="RefSeq" id="WP_259079531.1">
    <property type="nucleotide sequence ID" value="NZ_JANUAU010000002.1"/>
</dbReference>
<organism evidence="3 4">
    <name type="scientific">Salinibacter ruber</name>
    <dbReference type="NCBI Taxonomy" id="146919"/>
    <lineage>
        <taxon>Bacteria</taxon>
        <taxon>Pseudomonadati</taxon>
        <taxon>Rhodothermota</taxon>
        <taxon>Rhodothermia</taxon>
        <taxon>Rhodothermales</taxon>
        <taxon>Salinibacteraceae</taxon>
        <taxon>Salinibacter</taxon>
    </lineage>
</organism>
<sequence>MLRRLLLLGVLLCAVALPAGAQDGGPTLQALQSRYSALQGLRAAFTQVTASEFADDSTRIDGTVLLAGNRYRVETPAQTVVTDGATTWIYSPADSQVVVNTADAEASTLTPQAFLTTAADKYDRTARRTVTRAGTAHEMLSLTAADSSARFEEATLWVRRPDRIVTRLQAVDRNGSILDLRLRDIRVDPPINGNPFSFSPPANAEVVDLRPTD</sequence>
<reference evidence="3" key="1">
    <citation type="submission" date="2022-08" db="EMBL/GenBank/DDBJ databases">
        <title>Genomic Encyclopedia of Type Strains, Phase V (KMG-V): Genome sequencing to study the core and pangenomes of soil and plant-associated prokaryotes.</title>
        <authorList>
            <person name="Whitman W."/>
        </authorList>
    </citation>
    <scope>NUCLEOTIDE SEQUENCE</scope>
    <source>
        <strain evidence="3">0</strain>
    </source>
</reference>
<dbReference type="EMBL" id="JANUAU010000002">
    <property type="protein sequence ID" value="MCS3676875.1"/>
    <property type="molecule type" value="Genomic_DNA"/>
</dbReference>
<dbReference type="PANTHER" id="PTHR35869:SF1">
    <property type="entry name" value="OUTER-MEMBRANE LIPOPROTEIN CARRIER PROTEIN"/>
    <property type="match status" value="1"/>
</dbReference>
<dbReference type="PANTHER" id="PTHR35869">
    <property type="entry name" value="OUTER-MEMBRANE LIPOPROTEIN CARRIER PROTEIN"/>
    <property type="match status" value="1"/>
</dbReference>
<dbReference type="InterPro" id="IPR004564">
    <property type="entry name" value="OM_lipoprot_carrier_LolA-like"/>
</dbReference>
<evidence type="ECO:0000313" key="4">
    <source>
        <dbReference type="Proteomes" id="UP001155027"/>
    </source>
</evidence>
<dbReference type="Gene3D" id="2.50.20.10">
    <property type="entry name" value="Lipoprotein localisation LolA/LolB/LppX"/>
    <property type="match status" value="1"/>
</dbReference>
<evidence type="ECO:0000313" key="3">
    <source>
        <dbReference type="EMBL" id="MCS3676875.1"/>
    </source>
</evidence>